<proteinExistence type="predicted"/>
<evidence type="ECO:0000256" key="1">
    <source>
        <dbReference type="SAM" id="Phobius"/>
    </source>
</evidence>
<feature type="transmembrane region" description="Helical" evidence="1">
    <location>
        <begin position="61"/>
        <end position="78"/>
    </location>
</feature>
<dbReference type="AlphaFoldDB" id="A0A0M3IQD9"/>
<keyword evidence="1" id="KW-1133">Transmembrane helix</keyword>
<organism evidence="2 3">
    <name type="scientific">Ascaris lumbricoides</name>
    <name type="common">Giant roundworm</name>
    <dbReference type="NCBI Taxonomy" id="6252"/>
    <lineage>
        <taxon>Eukaryota</taxon>
        <taxon>Metazoa</taxon>
        <taxon>Ecdysozoa</taxon>
        <taxon>Nematoda</taxon>
        <taxon>Chromadorea</taxon>
        <taxon>Rhabditida</taxon>
        <taxon>Spirurina</taxon>
        <taxon>Ascaridomorpha</taxon>
        <taxon>Ascaridoidea</taxon>
        <taxon>Ascarididae</taxon>
        <taxon>Ascaris</taxon>
    </lineage>
</organism>
<keyword evidence="1" id="KW-0812">Transmembrane</keyword>
<keyword evidence="1" id="KW-0472">Membrane</keyword>
<evidence type="ECO:0000313" key="2">
    <source>
        <dbReference type="Proteomes" id="UP000036681"/>
    </source>
</evidence>
<protein>
    <submittedName>
        <fullName evidence="3">Uncharacterized protein</fullName>
    </submittedName>
</protein>
<dbReference type="Proteomes" id="UP000036681">
    <property type="component" value="Unplaced"/>
</dbReference>
<name>A0A0M3IQD9_ASCLU</name>
<feature type="transmembrane region" description="Helical" evidence="1">
    <location>
        <begin position="30"/>
        <end position="54"/>
    </location>
</feature>
<reference evidence="3" key="1">
    <citation type="submission" date="2017-02" db="UniProtKB">
        <authorList>
            <consortium name="WormBaseParasite"/>
        </authorList>
    </citation>
    <scope>IDENTIFICATION</scope>
</reference>
<sequence>MYITHFEKFHSVNIWTVYYTLIAYYELFDAFAICIFCSYFFISVCSVPLSIVFMEKIFRDLAVFLVSTNCFFFITNVLEWNCWC</sequence>
<dbReference type="WBParaSite" id="ALUE_0002096701-mRNA-1">
    <property type="protein sequence ID" value="ALUE_0002096701-mRNA-1"/>
    <property type="gene ID" value="ALUE_0002096701"/>
</dbReference>
<evidence type="ECO:0000313" key="3">
    <source>
        <dbReference type="WBParaSite" id="ALUE_0002096701-mRNA-1"/>
    </source>
</evidence>
<keyword evidence="2" id="KW-1185">Reference proteome</keyword>
<accession>A0A0M3IQD9</accession>